<evidence type="ECO:0000313" key="1">
    <source>
        <dbReference type="EMBL" id="KAI0038317.1"/>
    </source>
</evidence>
<reference evidence="1" key="1">
    <citation type="submission" date="2021-02" db="EMBL/GenBank/DDBJ databases">
        <authorList>
            <consortium name="DOE Joint Genome Institute"/>
            <person name="Ahrendt S."/>
            <person name="Looney B.P."/>
            <person name="Miyauchi S."/>
            <person name="Morin E."/>
            <person name="Drula E."/>
            <person name="Courty P.E."/>
            <person name="Chicoki N."/>
            <person name="Fauchery L."/>
            <person name="Kohler A."/>
            <person name="Kuo A."/>
            <person name="Labutti K."/>
            <person name="Pangilinan J."/>
            <person name="Lipzen A."/>
            <person name="Riley R."/>
            <person name="Andreopoulos W."/>
            <person name="He G."/>
            <person name="Johnson J."/>
            <person name="Barry K.W."/>
            <person name="Grigoriev I.V."/>
            <person name="Nagy L."/>
            <person name="Hibbett D."/>
            <person name="Henrissat B."/>
            <person name="Matheny P.B."/>
            <person name="Labbe J."/>
            <person name="Martin F."/>
        </authorList>
    </citation>
    <scope>NUCLEOTIDE SEQUENCE</scope>
    <source>
        <strain evidence="1">FP105234-sp</strain>
    </source>
</reference>
<comment type="caution">
    <text evidence="1">The sequence shown here is derived from an EMBL/GenBank/DDBJ whole genome shotgun (WGS) entry which is preliminary data.</text>
</comment>
<dbReference type="Proteomes" id="UP000814033">
    <property type="component" value="Unassembled WGS sequence"/>
</dbReference>
<name>A0ACB8R358_9AGAM</name>
<evidence type="ECO:0000313" key="2">
    <source>
        <dbReference type="Proteomes" id="UP000814033"/>
    </source>
</evidence>
<sequence>MITASGLPKNLWAEAQYHAGWVRNRTPTSAIPNSRTPHEVATGEKPNLAGIIPWGNKVWVKKLDATKLSPRAVEGRFIGYDEESKGCRIYWP</sequence>
<proteinExistence type="predicted"/>
<accession>A0ACB8R358</accession>
<dbReference type="EMBL" id="MU276531">
    <property type="protein sequence ID" value="KAI0038317.1"/>
    <property type="molecule type" value="Genomic_DNA"/>
</dbReference>
<feature type="non-terminal residue" evidence="1">
    <location>
        <position position="92"/>
    </location>
</feature>
<protein>
    <submittedName>
        <fullName evidence="1">Copia protein</fullName>
    </submittedName>
</protein>
<reference evidence="1" key="2">
    <citation type="journal article" date="2022" name="New Phytol.">
        <title>Evolutionary transition to the ectomycorrhizal habit in the genomes of a hyperdiverse lineage of mushroom-forming fungi.</title>
        <authorList>
            <person name="Looney B."/>
            <person name="Miyauchi S."/>
            <person name="Morin E."/>
            <person name="Drula E."/>
            <person name="Courty P.E."/>
            <person name="Kohler A."/>
            <person name="Kuo A."/>
            <person name="LaButti K."/>
            <person name="Pangilinan J."/>
            <person name="Lipzen A."/>
            <person name="Riley R."/>
            <person name="Andreopoulos W."/>
            <person name="He G."/>
            <person name="Johnson J."/>
            <person name="Nolan M."/>
            <person name="Tritt A."/>
            <person name="Barry K.W."/>
            <person name="Grigoriev I.V."/>
            <person name="Nagy L.G."/>
            <person name="Hibbett D."/>
            <person name="Henrissat B."/>
            <person name="Matheny P.B."/>
            <person name="Labbe J."/>
            <person name="Martin F.M."/>
        </authorList>
    </citation>
    <scope>NUCLEOTIDE SEQUENCE</scope>
    <source>
        <strain evidence="1">FP105234-sp</strain>
    </source>
</reference>
<organism evidence="1 2">
    <name type="scientific">Auriscalpium vulgare</name>
    <dbReference type="NCBI Taxonomy" id="40419"/>
    <lineage>
        <taxon>Eukaryota</taxon>
        <taxon>Fungi</taxon>
        <taxon>Dikarya</taxon>
        <taxon>Basidiomycota</taxon>
        <taxon>Agaricomycotina</taxon>
        <taxon>Agaricomycetes</taxon>
        <taxon>Russulales</taxon>
        <taxon>Auriscalpiaceae</taxon>
        <taxon>Auriscalpium</taxon>
    </lineage>
</organism>
<keyword evidence="2" id="KW-1185">Reference proteome</keyword>
<gene>
    <name evidence="1" type="ORF">FA95DRAFT_1505857</name>
</gene>